<evidence type="ECO:0008006" key="6">
    <source>
        <dbReference type="Google" id="ProtNLM"/>
    </source>
</evidence>
<comment type="similarity">
    <text evidence="1">Belongs to the cerato-ulmin hydrophobin family.</text>
</comment>
<dbReference type="PANTHER" id="PTHR42341">
    <property type="entry name" value="HYDROPHOBIN"/>
    <property type="match status" value="1"/>
</dbReference>
<dbReference type="Gene3D" id="3.20.120.10">
    <property type="entry name" value="Hydrophobin"/>
    <property type="match status" value="1"/>
</dbReference>
<dbReference type="PANTHER" id="PTHR42341:SF2">
    <property type="entry name" value="HYDROPHOBIN"/>
    <property type="match status" value="1"/>
</dbReference>
<reference evidence="3 5" key="1">
    <citation type="journal article" date="2020" name="Stud. Mycol.">
        <title>101 Dothideomycetes genomes: a test case for predicting lifestyles and emergence of pathogens.</title>
        <authorList>
            <person name="Haridas S."/>
            <person name="Albert R."/>
            <person name="Binder M."/>
            <person name="Bloem J."/>
            <person name="Labutti K."/>
            <person name="Salamov A."/>
            <person name="Andreopoulos B."/>
            <person name="Baker S."/>
            <person name="Barry K."/>
            <person name="Bills G."/>
            <person name="Bluhm B."/>
            <person name="Cannon C."/>
            <person name="Castanera R."/>
            <person name="Culley D."/>
            <person name="Daum C."/>
            <person name="Ezra D."/>
            <person name="Gonzalez J."/>
            <person name="Henrissat B."/>
            <person name="Kuo A."/>
            <person name="Liang C."/>
            <person name="Lipzen A."/>
            <person name="Lutzoni F."/>
            <person name="Magnuson J."/>
            <person name="Mondo S."/>
            <person name="Nolan M."/>
            <person name="Ohm R."/>
            <person name="Pangilinan J."/>
            <person name="Park H.-J."/>
            <person name="Ramirez L."/>
            <person name="Alfaro M."/>
            <person name="Sun H."/>
            <person name="Tritt A."/>
            <person name="Yoshinaga Y."/>
            <person name="Zwiers L.-H."/>
            <person name="Turgeon B."/>
            <person name="Goodwin S."/>
            <person name="Spatafora J."/>
            <person name="Crous P."/>
            <person name="Grigoriev I."/>
        </authorList>
    </citation>
    <scope>NUCLEOTIDE SEQUENCE</scope>
    <source>
        <strain evidence="3 5">CBS 304.34</strain>
    </source>
</reference>
<organism evidence="3">
    <name type="scientific">Mytilinidion resinicola</name>
    <dbReference type="NCBI Taxonomy" id="574789"/>
    <lineage>
        <taxon>Eukaryota</taxon>
        <taxon>Fungi</taxon>
        <taxon>Dikarya</taxon>
        <taxon>Ascomycota</taxon>
        <taxon>Pezizomycotina</taxon>
        <taxon>Dothideomycetes</taxon>
        <taxon>Pleosporomycetidae</taxon>
        <taxon>Mytilinidiales</taxon>
        <taxon>Mytilinidiaceae</taxon>
        <taxon>Mytilinidion</taxon>
    </lineage>
</organism>
<dbReference type="GO" id="GO:0005576">
    <property type="term" value="C:extracellular region"/>
    <property type="evidence" value="ECO:0007669"/>
    <property type="project" value="InterPro"/>
</dbReference>
<dbReference type="OrthoDB" id="4500971at2759"/>
<dbReference type="EMBL" id="MU003693">
    <property type="protein sequence ID" value="KAF2816309.1"/>
    <property type="molecule type" value="Genomic_DNA"/>
</dbReference>
<accession>A0A6A6Z6H1</accession>
<proteinExistence type="inferred from homology"/>
<dbReference type="AlphaFoldDB" id="A0A6A6Z6H1"/>
<name>A0A6A6Z6H1_9PEZI</name>
<evidence type="ECO:0000313" key="5">
    <source>
        <dbReference type="RefSeq" id="XP_033583273.1"/>
    </source>
</evidence>
<evidence type="ECO:0000313" key="3">
    <source>
        <dbReference type="EMBL" id="KAF2816309.1"/>
    </source>
</evidence>
<gene>
    <name evidence="3 5" type="ORF">BDZ99DRAFT_376536</name>
</gene>
<dbReference type="Proteomes" id="UP000504636">
    <property type="component" value="Unplaced"/>
</dbReference>
<sequence>MGGELTKRDICGGDTSPVCCQLDVEGVADLNCQSPGDVSTVAEFEDACAAKGLSAECCTLVAVSSFLGCLFSGWDQRADERVGHGWSCLLCCLGGV</sequence>
<keyword evidence="4" id="KW-1185">Reference proteome</keyword>
<dbReference type="InterPro" id="IPR010636">
    <property type="entry name" value="Class_II_hydrophobin"/>
</dbReference>
<dbReference type="CDD" id="cd23508">
    <property type="entry name" value="hydrophobin_II"/>
    <property type="match status" value="1"/>
</dbReference>
<evidence type="ECO:0000313" key="4">
    <source>
        <dbReference type="Proteomes" id="UP000504636"/>
    </source>
</evidence>
<dbReference type="RefSeq" id="XP_033583273.1">
    <property type="nucleotide sequence ID" value="XM_033715031.1"/>
</dbReference>
<dbReference type="GeneID" id="54455924"/>
<dbReference type="InterPro" id="IPR036686">
    <property type="entry name" value="Class_II_Hydrophobin_sf"/>
</dbReference>
<keyword evidence="2" id="KW-1015">Disulfide bond</keyword>
<evidence type="ECO:0000256" key="1">
    <source>
        <dbReference type="ARBA" id="ARBA00009576"/>
    </source>
</evidence>
<dbReference type="Pfam" id="PF06766">
    <property type="entry name" value="Hydrophobin_2"/>
    <property type="match status" value="1"/>
</dbReference>
<protein>
    <recommendedName>
        <fullName evidence="6">Hydrophobin</fullName>
    </recommendedName>
</protein>
<dbReference type="SUPFAM" id="SSF101751">
    <property type="entry name" value="Hydrophobin II, HfbII"/>
    <property type="match status" value="1"/>
</dbReference>
<reference evidence="5" key="2">
    <citation type="submission" date="2020-04" db="EMBL/GenBank/DDBJ databases">
        <authorList>
            <consortium name="NCBI Genome Project"/>
        </authorList>
    </citation>
    <scope>NUCLEOTIDE SEQUENCE</scope>
    <source>
        <strain evidence="5">CBS 304.34</strain>
    </source>
</reference>
<evidence type="ECO:0000256" key="2">
    <source>
        <dbReference type="ARBA" id="ARBA00023157"/>
    </source>
</evidence>
<reference evidence="5" key="3">
    <citation type="submission" date="2025-04" db="UniProtKB">
        <authorList>
            <consortium name="RefSeq"/>
        </authorList>
    </citation>
    <scope>IDENTIFICATION</scope>
    <source>
        <strain evidence="5">CBS 304.34</strain>
    </source>
</reference>